<accession>A0A7W7M9G0</accession>
<evidence type="ECO:0000313" key="3">
    <source>
        <dbReference type="Proteomes" id="UP000546162"/>
    </source>
</evidence>
<reference evidence="2 3" key="1">
    <citation type="submission" date="2020-08" db="EMBL/GenBank/DDBJ databases">
        <title>Sequencing the genomes of 1000 actinobacteria strains.</title>
        <authorList>
            <person name="Klenk H.-P."/>
        </authorList>
    </citation>
    <scope>NUCLEOTIDE SEQUENCE [LARGE SCALE GENOMIC DNA]</scope>
    <source>
        <strain evidence="2 3">DSM 45809</strain>
    </source>
</reference>
<gene>
    <name evidence="2" type="ORF">BJY16_005239</name>
</gene>
<evidence type="ECO:0000313" key="2">
    <source>
        <dbReference type="EMBL" id="MBB4741780.1"/>
    </source>
</evidence>
<organism evidence="2 3">
    <name type="scientific">Actinoplanes octamycinicus</name>
    <dbReference type="NCBI Taxonomy" id="135948"/>
    <lineage>
        <taxon>Bacteria</taxon>
        <taxon>Bacillati</taxon>
        <taxon>Actinomycetota</taxon>
        <taxon>Actinomycetes</taxon>
        <taxon>Micromonosporales</taxon>
        <taxon>Micromonosporaceae</taxon>
        <taxon>Actinoplanes</taxon>
    </lineage>
</organism>
<keyword evidence="3" id="KW-1185">Reference proteome</keyword>
<dbReference type="EMBL" id="JACHNB010000001">
    <property type="protein sequence ID" value="MBB4741780.1"/>
    <property type="molecule type" value="Genomic_DNA"/>
</dbReference>
<keyword evidence="1" id="KW-1133">Transmembrane helix</keyword>
<name>A0A7W7M9G0_9ACTN</name>
<keyword evidence="1" id="KW-0812">Transmembrane</keyword>
<comment type="caution">
    <text evidence="2">The sequence shown here is derived from an EMBL/GenBank/DDBJ whole genome shotgun (WGS) entry which is preliminary data.</text>
</comment>
<protein>
    <submittedName>
        <fullName evidence="2">Uncharacterized protein</fullName>
    </submittedName>
</protein>
<keyword evidence="1" id="KW-0472">Membrane</keyword>
<feature type="transmembrane region" description="Helical" evidence="1">
    <location>
        <begin position="21"/>
        <end position="39"/>
    </location>
</feature>
<dbReference type="RefSeq" id="WP_185042224.1">
    <property type="nucleotide sequence ID" value="NZ_BAABFG010000005.1"/>
</dbReference>
<proteinExistence type="predicted"/>
<dbReference type="Proteomes" id="UP000546162">
    <property type="component" value="Unassembled WGS sequence"/>
</dbReference>
<sequence>MSVASPNRPSPRRAFVEGVKLYIGPVLLLTLLAGLGFASKRVDPDKAGCHADLDAIAAIRAEPVFRQHPKSTDLDEPTESLSCGTVSSAADDGFPLLAAGQVSAHLTGSPAGVDVPGFYADLAERSGWRPSPRPGGLYSATKPAGGCSWWFVLQPADRGYQLTVRYQPAGLRDETCAWEDGDAVLIPLVPKN</sequence>
<dbReference type="AlphaFoldDB" id="A0A7W7M9G0"/>
<evidence type="ECO:0000256" key="1">
    <source>
        <dbReference type="SAM" id="Phobius"/>
    </source>
</evidence>